<dbReference type="InterPro" id="IPR013132">
    <property type="entry name" value="PseI/NeuA/B-like_N"/>
</dbReference>
<evidence type="ECO:0000313" key="2">
    <source>
        <dbReference type="EMBL" id="SVE39148.1"/>
    </source>
</evidence>
<organism evidence="2">
    <name type="scientific">marine metagenome</name>
    <dbReference type="NCBI Taxonomy" id="408172"/>
    <lineage>
        <taxon>unclassified sequences</taxon>
        <taxon>metagenomes</taxon>
        <taxon>ecological metagenomes</taxon>
    </lineage>
</organism>
<dbReference type="InterPro" id="IPR013785">
    <property type="entry name" value="Aldolase_TIM"/>
</dbReference>
<protein>
    <recommendedName>
        <fullName evidence="1">PseI/NeuA/B-like domain-containing protein</fullName>
    </recommendedName>
</protein>
<dbReference type="GO" id="GO:0016051">
    <property type="term" value="P:carbohydrate biosynthetic process"/>
    <property type="evidence" value="ECO:0007669"/>
    <property type="project" value="InterPro"/>
</dbReference>
<dbReference type="EMBL" id="UINC01214082">
    <property type="protein sequence ID" value="SVE39148.1"/>
    <property type="molecule type" value="Genomic_DNA"/>
</dbReference>
<proteinExistence type="predicted"/>
<dbReference type="Pfam" id="PF03102">
    <property type="entry name" value="NeuB"/>
    <property type="match status" value="1"/>
</dbReference>
<dbReference type="GO" id="GO:0047444">
    <property type="term" value="F:N-acylneuraminate-9-phosphate synthase activity"/>
    <property type="evidence" value="ECO:0007669"/>
    <property type="project" value="TreeGrafter"/>
</dbReference>
<feature type="non-terminal residue" evidence="2">
    <location>
        <position position="106"/>
    </location>
</feature>
<sequence length="106" mass="12473">MADFFKKIADINEPYLIAEIGINHNGDMNIAKKLIDASNACEWNCVKFQKRDPNLCVPEDQKQVPRETPWGMMAYIDYKHKIEFQQKEYEIIDIYCKEKPIDWSAS</sequence>
<name>A0A383D5L1_9ZZZZ</name>
<dbReference type="Gene3D" id="3.20.20.70">
    <property type="entry name" value="Aldolase class I"/>
    <property type="match status" value="1"/>
</dbReference>
<dbReference type="SUPFAM" id="SSF51569">
    <property type="entry name" value="Aldolase"/>
    <property type="match status" value="1"/>
</dbReference>
<evidence type="ECO:0000259" key="1">
    <source>
        <dbReference type="Pfam" id="PF03102"/>
    </source>
</evidence>
<dbReference type="AlphaFoldDB" id="A0A383D5L1"/>
<gene>
    <name evidence="2" type="ORF">METZ01_LOCUS492002</name>
</gene>
<dbReference type="PANTHER" id="PTHR42966">
    <property type="entry name" value="N-ACETYLNEURAMINATE SYNTHASE"/>
    <property type="match status" value="1"/>
</dbReference>
<accession>A0A383D5L1</accession>
<dbReference type="InterPro" id="IPR051690">
    <property type="entry name" value="PseI-like"/>
</dbReference>
<feature type="domain" description="PseI/NeuA/B-like" evidence="1">
    <location>
        <begin position="34"/>
        <end position="106"/>
    </location>
</feature>
<dbReference type="PANTHER" id="PTHR42966:SF3">
    <property type="entry name" value="BLR5971 PROTEIN"/>
    <property type="match status" value="1"/>
</dbReference>
<reference evidence="2" key="1">
    <citation type="submission" date="2018-05" db="EMBL/GenBank/DDBJ databases">
        <authorList>
            <person name="Lanie J.A."/>
            <person name="Ng W.-L."/>
            <person name="Kazmierczak K.M."/>
            <person name="Andrzejewski T.M."/>
            <person name="Davidsen T.M."/>
            <person name="Wayne K.J."/>
            <person name="Tettelin H."/>
            <person name="Glass J.I."/>
            <person name="Rusch D."/>
            <person name="Podicherti R."/>
            <person name="Tsui H.-C.T."/>
            <person name="Winkler M.E."/>
        </authorList>
    </citation>
    <scope>NUCLEOTIDE SEQUENCE</scope>
</reference>